<feature type="region of interest" description="Disordered" evidence="1">
    <location>
        <begin position="320"/>
        <end position="342"/>
    </location>
</feature>
<gene>
    <name evidence="2" type="ORF">RDB_LOCUS2400</name>
</gene>
<dbReference type="Proteomes" id="UP000663888">
    <property type="component" value="Unassembled WGS sequence"/>
</dbReference>
<reference evidence="2" key="1">
    <citation type="submission" date="2021-01" db="EMBL/GenBank/DDBJ databases">
        <authorList>
            <person name="Kaushik A."/>
        </authorList>
    </citation>
    <scope>NUCLEOTIDE SEQUENCE</scope>
    <source>
        <strain evidence="2">AG4-R118</strain>
    </source>
</reference>
<dbReference type="AlphaFoldDB" id="A0A8H2WMP3"/>
<feature type="compositionally biased region" description="Basic residues" evidence="1">
    <location>
        <begin position="321"/>
        <end position="331"/>
    </location>
</feature>
<sequence>MPPKPTKRAKKLSTPVSNSEIEDAPVVNGNLPSTINSSRGFLALPNELISQIISYFPEIKTAHILMNPTFIGNWENPENYFERFNVLRALSQLCRLSRIIYLPLLWERFQVCLATDPDGQWFRSIGLAIERKSKGMLESPHLWPYVRVVTVSLSRFQTSKVLPPFVALLGVLPNVHTLEVPHAHSQITKALKAAFGGNVFSSIQKIILPTCAHEILRCCPEVREVTCNEDDGGRLVSALVHHGCRKLEVLRGVCAGPTLMKRMLTFNSDSTNRAQIMGIIGLSVASPPLRCVGIPERAIAEADGYVKLAKDTLRACAEYKPKKKGRKHRRKPTDEDFSDSEPADLYSEPRMVCIRIFIQRTYRPSPSEFSPMKIEQFPVEEPN</sequence>
<evidence type="ECO:0000313" key="2">
    <source>
        <dbReference type="EMBL" id="CAE6398930.1"/>
    </source>
</evidence>
<protein>
    <submittedName>
        <fullName evidence="2">Uncharacterized protein</fullName>
    </submittedName>
</protein>
<organism evidence="2 3">
    <name type="scientific">Rhizoctonia solani</name>
    <dbReference type="NCBI Taxonomy" id="456999"/>
    <lineage>
        <taxon>Eukaryota</taxon>
        <taxon>Fungi</taxon>
        <taxon>Dikarya</taxon>
        <taxon>Basidiomycota</taxon>
        <taxon>Agaricomycotina</taxon>
        <taxon>Agaricomycetes</taxon>
        <taxon>Cantharellales</taxon>
        <taxon>Ceratobasidiaceae</taxon>
        <taxon>Rhizoctonia</taxon>
    </lineage>
</organism>
<feature type="region of interest" description="Disordered" evidence="1">
    <location>
        <begin position="364"/>
        <end position="383"/>
    </location>
</feature>
<accession>A0A8H2WMP3</accession>
<name>A0A8H2WMP3_9AGAM</name>
<evidence type="ECO:0000313" key="3">
    <source>
        <dbReference type="Proteomes" id="UP000663888"/>
    </source>
</evidence>
<comment type="caution">
    <text evidence="2">The sequence shown here is derived from an EMBL/GenBank/DDBJ whole genome shotgun (WGS) entry which is preliminary data.</text>
</comment>
<proteinExistence type="predicted"/>
<evidence type="ECO:0000256" key="1">
    <source>
        <dbReference type="SAM" id="MobiDB-lite"/>
    </source>
</evidence>
<dbReference type="EMBL" id="CAJMWX010000061">
    <property type="protein sequence ID" value="CAE6398930.1"/>
    <property type="molecule type" value="Genomic_DNA"/>
</dbReference>